<keyword evidence="8" id="KW-1185">Reference proteome</keyword>
<proteinExistence type="inferred from homology"/>
<dbReference type="GO" id="GO:0046872">
    <property type="term" value="F:metal ion binding"/>
    <property type="evidence" value="ECO:0007669"/>
    <property type="project" value="UniProtKB-KW"/>
</dbReference>
<dbReference type="InterPro" id="IPR006913">
    <property type="entry name" value="CENP-V/GFA"/>
</dbReference>
<name>A0A1B0ZWR5_9RHOB</name>
<keyword evidence="3" id="KW-0862">Zinc</keyword>
<dbReference type="EMBL" id="JARCJK010000001">
    <property type="protein sequence ID" value="MDE4164191.1"/>
    <property type="molecule type" value="Genomic_DNA"/>
</dbReference>
<accession>A0A1B0ZWR5</accession>
<gene>
    <name evidence="6" type="ORF">JL2886_03637</name>
    <name evidence="7" type="ORF">PXK24_00685</name>
</gene>
<dbReference type="Proteomes" id="UP000092565">
    <property type="component" value="Chromosome"/>
</dbReference>
<dbReference type="EMBL" id="CP015124">
    <property type="protein sequence ID" value="ANP38510.1"/>
    <property type="molecule type" value="Genomic_DNA"/>
</dbReference>
<dbReference type="Gene3D" id="3.90.1590.10">
    <property type="entry name" value="glutathione-dependent formaldehyde- activating enzyme (gfa)"/>
    <property type="match status" value="1"/>
</dbReference>
<keyword evidence="4" id="KW-0456">Lyase</keyword>
<reference evidence="7 9" key="2">
    <citation type="submission" date="2023-02" db="EMBL/GenBank/DDBJ databases">
        <title>Population genomics of bacteria associated with diatom.</title>
        <authorList>
            <person name="Xie J."/>
            <person name="Wang H."/>
        </authorList>
    </citation>
    <scope>NUCLEOTIDE SEQUENCE [LARGE SCALE GENOMIC DNA]</scope>
    <source>
        <strain evidence="7 9">PT47_8</strain>
    </source>
</reference>
<evidence type="ECO:0000259" key="5">
    <source>
        <dbReference type="PROSITE" id="PS51891"/>
    </source>
</evidence>
<dbReference type="OrthoDB" id="9807246at2"/>
<evidence type="ECO:0000313" key="6">
    <source>
        <dbReference type="EMBL" id="ANP38510.1"/>
    </source>
</evidence>
<protein>
    <submittedName>
        <fullName evidence="6">Aldehyde-activating protein</fullName>
    </submittedName>
    <submittedName>
        <fullName evidence="7">GFA family protein</fullName>
    </submittedName>
</protein>
<evidence type="ECO:0000256" key="4">
    <source>
        <dbReference type="ARBA" id="ARBA00023239"/>
    </source>
</evidence>
<evidence type="ECO:0000256" key="1">
    <source>
        <dbReference type="ARBA" id="ARBA00005495"/>
    </source>
</evidence>
<dbReference type="PANTHER" id="PTHR33337:SF40">
    <property type="entry name" value="CENP-V_GFA DOMAIN-CONTAINING PROTEIN-RELATED"/>
    <property type="match status" value="1"/>
</dbReference>
<dbReference type="SUPFAM" id="SSF51316">
    <property type="entry name" value="Mss4-like"/>
    <property type="match status" value="1"/>
</dbReference>
<dbReference type="AlphaFoldDB" id="A0A1B0ZWR5"/>
<organism evidence="6 8">
    <name type="scientific">Phaeobacter gallaeciensis</name>
    <dbReference type="NCBI Taxonomy" id="60890"/>
    <lineage>
        <taxon>Bacteria</taxon>
        <taxon>Pseudomonadati</taxon>
        <taxon>Pseudomonadota</taxon>
        <taxon>Alphaproteobacteria</taxon>
        <taxon>Rhodobacterales</taxon>
        <taxon>Roseobacteraceae</taxon>
        <taxon>Phaeobacter</taxon>
    </lineage>
</organism>
<evidence type="ECO:0000256" key="3">
    <source>
        <dbReference type="ARBA" id="ARBA00022833"/>
    </source>
</evidence>
<dbReference type="Proteomes" id="UP001218364">
    <property type="component" value="Unassembled WGS sequence"/>
</dbReference>
<dbReference type="PROSITE" id="PS51891">
    <property type="entry name" value="CENP_V_GFA"/>
    <property type="match status" value="1"/>
</dbReference>
<evidence type="ECO:0000313" key="7">
    <source>
        <dbReference type="EMBL" id="MDE4164191.1"/>
    </source>
</evidence>
<dbReference type="InterPro" id="IPR011057">
    <property type="entry name" value="Mss4-like_sf"/>
</dbReference>
<evidence type="ECO:0000313" key="9">
    <source>
        <dbReference type="Proteomes" id="UP001218364"/>
    </source>
</evidence>
<dbReference type="PANTHER" id="PTHR33337">
    <property type="entry name" value="GFA DOMAIN-CONTAINING PROTEIN"/>
    <property type="match status" value="1"/>
</dbReference>
<dbReference type="Pfam" id="PF04828">
    <property type="entry name" value="GFA"/>
    <property type="match status" value="1"/>
</dbReference>
<sequence length="134" mass="14919">MAGAQAEFSAGCLCGAVRITARGRPRRVGICHCLDCRKHHGALFYAAAVFPEEAVSVTGETHAYEGRHFCPRCGSSVFARTDDEIELHLGALDAPDQLVPEYELWTRRRESWLPEFPRMQHFAGNREGGQSDED</sequence>
<reference evidence="6 8" key="1">
    <citation type="submission" date="2016-04" db="EMBL/GenBank/DDBJ databases">
        <authorList>
            <person name="Evans L.H."/>
            <person name="Alamgir A."/>
            <person name="Owens N."/>
            <person name="Weber N.D."/>
            <person name="Virtaneva K."/>
            <person name="Barbian K."/>
            <person name="Babar A."/>
            <person name="Rosenke K."/>
        </authorList>
    </citation>
    <scope>NUCLEOTIDE SEQUENCE [LARGE SCALE GENOMIC DNA]</scope>
    <source>
        <strain evidence="6 8">JL2886</strain>
    </source>
</reference>
<evidence type="ECO:0000313" key="8">
    <source>
        <dbReference type="Proteomes" id="UP000092565"/>
    </source>
</evidence>
<feature type="domain" description="CENP-V/GFA" evidence="5">
    <location>
        <begin position="8"/>
        <end position="103"/>
    </location>
</feature>
<dbReference type="PATRIC" id="fig|60890.4.peg.3545"/>
<dbReference type="GO" id="GO:0016846">
    <property type="term" value="F:carbon-sulfur lyase activity"/>
    <property type="evidence" value="ECO:0007669"/>
    <property type="project" value="InterPro"/>
</dbReference>
<keyword evidence="2" id="KW-0479">Metal-binding</keyword>
<dbReference type="RefSeq" id="WP_065273161.1">
    <property type="nucleotide sequence ID" value="NZ_CP015124.1"/>
</dbReference>
<evidence type="ECO:0000256" key="2">
    <source>
        <dbReference type="ARBA" id="ARBA00022723"/>
    </source>
</evidence>
<comment type="similarity">
    <text evidence="1">Belongs to the Gfa family.</text>
</comment>